<dbReference type="EMBL" id="CP058910">
    <property type="protein sequence ID" value="QLH79803.1"/>
    <property type="molecule type" value="Genomic_DNA"/>
</dbReference>
<dbReference type="Pfam" id="PF13031">
    <property type="entry name" value="DUF3892"/>
    <property type="match status" value="1"/>
</dbReference>
<dbReference type="AlphaFoldDB" id="A0A7D5P371"/>
<keyword evidence="2" id="KW-1185">Reference proteome</keyword>
<protein>
    <submittedName>
        <fullName evidence="1">DUF3892 domain-containing protein</fullName>
    </submittedName>
</protein>
<dbReference type="RefSeq" id="WP_179909667.1">
    <property type="nucleotide sequence ID" value="NZ_CP058910.1"/>
</dbReference>
<dbReference type="OrthoDB" id="3083at2157"/>
<organism evidence="1 2">
    <name type="scientific">Halosimplex rubrum</name>
    <dbReference type="NCBI Taxonomy" id="869889"/>
    <lineage>
        <taxon>Archaea</taxon>
        <taxon>Methanobacteriati</taxon>
        <taxon>Methanobacteriota</taxon>
        <taxon>Stenosarchaea group</taxon>
        <taxon>Halobacteria</taxon>
        <taxon>Halobacteriales</taxon>
        <taxon>Haloarculaceae</taxon>
        <taxon>Halosimplex</taxon>
    </lineage>
</organism>
<gene>
    <name evidence="1" type="ORF">HZS55_22010</name>
</gene>
<accession>A0A7D5P371</accession>
<reference evidence="1 2" key="1">
    <citation type="submission" date="2020-07" db="EMBL/GenBank/DDBJ databases">
        <title>Halosimplex pelagicum sp. nov. and Halosimplex rubrum sp. nov., isolated from salted brown alga Laminaria, and emended description of the genus Halosimplex.</title>
        <authorList>
            <person name="Cui H."/>
        </authorList>
    </citation>
    <scope>NUCLEOTIDE SEQUENCE [LARGE SCALE GENOMIC DNA]</scope>
    <source>
        <strain evidence="1 2">R27</strain>
    </source>
</reference>
<sequence>MTEWGDYAITAVQYNYDDSRIKQVKRKEVKPDVLANTETVDRSTVVGGIETGDDYTTAIKNEETGKWSLGDEIHVLEVHGQKFIRTDQNNTEEDNLGGLPTF</sequence>
<dbReference type="InterPro" id="IPR024997">
    <property type="entry name" value="DUF3892"/>
</dbReference>
<dbReference type="GeneID" id="56080599"/>
<evidence type="ECO:0000313" key="1">
    <source>
        <dbReference type="EMBL" id="QLH79803.1"/>
    </source>
</evidence>
<dbReference type="KEGG" id="hrr:HZS55_22010"/>
<proteinExistence type="predicted"/>
<evidence type="ECO:0000313" key="2">
    <source>
        <dbReference type="Proteomes" id="UP000509667"/>
    </source>
</evidence>
<name>A0A7D5P371_9EURY</name>
<dbReference type="Proteomes" id="UP000509667">
    <property type="component" value="Chromosome"/>
</dbReference>